<comment type="caution">
    <text evidence="2">The sequence shown here is derived from an EMBL/GenBank/DDBJ whole genome shotgun (WGS) entry which is preliminary data.</text>
</comment>
<dbReference type="SMART" id="SM00710">
    <property type="entry name" value="PbH1"/>
    <property type="match status" value="8"/>
</dbReference>
<organism evidence="2 3">
    <name type="scientific">Lachnospira intestinalis</name>
    <dbReference type="NCBI Taxonomy" id="3133158"/>
    <lineage>
        <taxon>Bacteria</taxon>
        <taxon>Bacillati</taxon>
        <taxon>Bacillota</taxon>
        <taxon>Clostridia</taxon>
        <taxon>Lachnospirales</taxon>
        <taxon>Lachnospiraceae</taxon>
        <taxon>Lachnospira</taxon>
    </lineage>
</organism>
<keyword evidence="3" id="KW-1185">Reference proteome</keyword>
<evidence type="ECO:0000256" key="1">
    <source>
        <dbReference type="SAM" id="SignalP"/>
    </source>
</evidence>
<gene>
    <name evidence="2" type="ORF">WMO37_14030</name>
</gene>
<feature type="signal peptide" evidence="1">
    <location>
        <begin position="1"/>
        <end position="25"/>
    </location>
</feature>
<reference evidence="2" key="1">
    <citation type="submission" date="2024-03" db="EMBL/GenBank/DDBJ databases">
        <title>Human intestinal bacterial collection.</title>
        <authorList>
            <person name="Pauvert C."/>
            <person name="Hitch T.C.A."/>
            <person name="Clavel T."/>
        </authorList>
    </citation>
    <scope>NUCLEOTIDE SEQUENCE [LARGE SCALE GENOMIC DNA]</scope>
    <source>
        <strain evidence="2">CLA-AA-H89B</strain>
    </source>
</reference>
<keyword evidence="1" id="KW-0732">Signal</keyword>
<sequence>MKKRLLSVFLCLCMVFGLVPATVWAETTTGHTHYLCGGSTCNGSGHENETYKTTFEKEIKQEGNTLKIGDKSWAPTKGSNDTFYILPTGTYYLGSDISPEYTIKIENNVTLCLNGHKITAADGMDAIYMTGGSFTLTDCKGVGTITHASSKTGRGVYVSSGTFNMYGGSITGNRATGDGGGVYKSGSNSSFNMYGGSITGNTANSYGGGVYVDGGGFTMSGGTIGGTKTGETNTATYGGGGVYAKANFEMTGGSITGNETNRGGGVYVTGKGSFTMSASADGQNIPSITGNNATENGGGVYVVGSSSTFKMTGGSIGGTNENDANTADRGGGVCVDCGKFTMSASADGQNIPSITGNNATENGGGVYVIGSSSTFEMTGGSITGNNAAYGGGVCVSKNGSFEMSGSSCITNNKADSYGGGVNINYASATFTMKGGSITGNNAYKSDYISTFGGGVCVGNGTFTMTDGSITGNNAAYGGGVYTVNEFKMTGGSITGNNAYKSDYISTFGGGVCVGSGIFTVSGEVTVTDNTKGGTKGADGKFTGDTKNNVYLSTGKTITIGTDKLSEGAQLGVTVSGDYGDYPFTSGWNDNMSDKTPSDYFISDTDGYVAKLNGSELKMVTHVHNWTYAASGDTITATCKNCSNNNGNDFSGGSVTIQKPEKTKFNDGKDENAKVESVGWFGKAPSVAYAVKDGNALSAAPVNAGTYTAGITLGNVTVSVTYIIDKATQTAPTGLTTKGDIKNSGTGEIKNTAEDMEYNISANATTGWITCDNGSTRVAPATYYVRYKETDNYLASAVSAALTVKAHTHSGGNATCQKKAVCDGCG</sequence>
<feature type="chain" id="PRO_5045295302" evidence="1">
    <location>
        <begin position="26"/>
        <end position="825"/>
    </location>
</feature>
<accession>A0ABV1H8T0</accession>
<dbReference type="InterPro" id="IPR012332">
    <property type="entry name" value="Autotransporter_pectin_lyase_C"/>
</dbReference>
<evidence type="ECO:0000313" key="3">
    <source>
        <dbReference type="Proteomes" id="UP001546774"/>
    </source>
</evidence>
<dbReference type="InterPro" id="IPR006626">
    <property type="entry name" value="PbH1"/>
</dbReference>
<dbReference type="Proteomes" id="UP001546774">
    <property type="component" value="Unassembled WGS sequence"/>
</dbReference>
<proteinExistence type="predicted"/>
<protein>
    <submittedName>
        <fullName evidence="2">Uncharacterized protein</fullName>
    </submittedName>
</protein>
<evidence type="ECO:0000313" key="2">
    <source>
        <dbReference type="EMBL" id="MEQ2556107.1"/>
    </source>
</evidence>
<dbReference type="EMBL" id="JBBMFS010000017">
    <property type="protein sequence ID" value="MEQ2556107.1"/>
    <property type="molecule type" value="Genomic_DNA"/>
</dbReference>
<dbReference type="Gene3D" id="2.160.20.20">
    <property type="match status" value="1"/>
</dbReference>
<name>A0ABV1H8T0_9FIRM</name>